<accession>A0A5N8XJE5</accession>
<evidence type="ECO:0000256" key="1">
    <source>
        <dbReference type="ARBA" id="ARBA00009902"/>
    </source>
</evidence>
<dbReference type="InterPro" id="IPR023296">
    <property type="entry name" value="Glyco_hydro_beta-prop_sf"/>
</dbReference>
<keyword evidence="4" id="KW-0326">Glycosidase</keyword>
<dbReference type="GO" id="GO:0005975">
    <property type="term" value="P:carbohydrate metabolic process"/>
    <property type="evidence" value="ECO:0007669"/>
    <property type="project" value="InterPro"/>
</dbReference>
<dbReference type="EMBL" id="VJZC01000135">
    <property type="protein sequence ID" value="MPY59374.1"/>
    <property type="molecule type" value="Genomic_DNA"/>
</dbReference>
<dbReference type="InterPro" id="IPR051214">
    <property type="entry name" value="GH32_Enzymes"/>
</dbReference>
<proteinExistence type="inferred from homology"/>
<protein>
    <recommendedName>
        <fullName evidence="2">beta-fructofuranosidase</fullName>
        <ecNumber evidence="2">3.2.1.26</ecNumber>
    </recommendedName>
</protein>
<dbReference type="Proteomes" id="UP000400924">
    <property type="component" value="Unassembled WGS sequence"/>
</dbReference>
<dbReference type="Gene3D" id="2.115.10.20">
    <property type="entry name" value="Glycosyl hydrolase domain, family 43"/>
    <property type="match status" value="1"/>
</dbReference>
<keyword evidence="3" id="KW-0378">Hydrolase</keyword>
<reference evidence="6 7" key="1">
    <citation type="submission" date="2019-07" db="EMBL/GenBank/DDBJ databases">
        <title>New species of Amycolatopsis and Streptomyces.</title>
        <authorList>
            <person name="Duangmal K."/>
            <person name="Teo W.F.A."/>
            <person name="Lipun K."/>
        </authorList>
    </citation>
    <scope>NUCLEOTIDE SEQUENCE [LARGE SCALE GENOMIC DNA]</scope>
    <source>
        <strain evidence="6 7">NBRC 106415</strain>
    </source>
</reference>
<dbReference type="InterPro" id="IPR001362">
    <property type="entry name" value="Glyco_hydro_32"/>
</dbReference>
<dbReference type="InterPro" id="IPR013148">
    <property type="entry name" value="Glyco_hydro_32_N"/>
</dbReference>
<evidence type="ECO:0000313" key="6">
    <source>
        <dbReference type="EMBL" id="MPY59374.1"/>
    </source>
</evidence>
<dbReference type="EC" id="3.2.1.26" evidence="2"/>
<comment type="caution">
    <text evidence="6">The sequence shown here is derived from an EMBL/GenBank/DDBJ whole genome shotgun (WGS) entry which is preliminary data.</text>
</comment>
<evidence type="ECO:0000256" key="4">
    <source>
        <dbReference type="ARBA" id="ARBA00023295"/>
    </source>
</evidence>
<sequence>MRYAPPGLCVNDFAVLSDEGGYTVLHLQGPWTDRFDHLRMETSFGRATSADLVAWEPQGTAFGVGLPGRFDQQAVWTMHPFPYGDGLAMCYTGVEGLTAGGWPLQSVGLAFSDRRDGTAWRRHGTGPVVRADPRWYRTGENMGWRDPFVVRDDAGTGWAMVVCASDTSLPLRDSGCVGYATSPDLTHWQVHPPLVSPGDVDQLECPVLERTEDGWLLLGSVGATNRIEAWSAPRLEGPWERLGPVGPPGAYAPRVVTAPDGARVVLHTAPRRVALRDSGDLCRGMLAQPKALVVEPGGVRLEWWSGLDAWLEEATDRPVPHAVGDVDLTGPTEVVLRADGDRAVLTVHCDEKNVRVTGPGGSPLQDAALARPARRLRVLTVGEYVEVYADGVFVLMTLCYSGRPVRWTATTDRGVRPVPVRPVRLPSPYRDDASGIWPGAVA</sequence>
<evidence type="ECO:0000256" key="3">
    <source>
        <dbReference type="ARBA" id="ARBA00022801"/>
    </source>
</evidence>
<evidence type="ECO:0000256" key="2">
    <source>
        <dbReference type="ARBA" id="ARBA00012758"/>
    </source>
</evidence>
<dbReference type="AlphaFoldDB" id="A0A5N8XJE5"/>
<keyword evidence="7" id="KW-1185">Reference proteome</keyword>
<dbReference type="SUPFAM" id="SSF75005">
    <property type="entry name" value="Arabinanase/levansucrase/invertase"/>
    <property type="match status" value="1"/>
</dbReference>
<dbReference type="Pfam" id="PF00251">
    <property type="entry name" value="Glyco_hydro_32N"/>
    <property type="match status" value="1"/>
</dbReference>
<name>A0A5N8XJE5_9ACTN</name>
<organism evidence="6 7">
    <name type="scientific">Streptomyces spongiae</name>
    <dbReference type="NCBI Taxonomy" id="565072"/>
    <lineage>
        <taxon>Bacteria</taxon>
        <taxon>Bacillati</taxon>
        <taxon>Actinomycetota</taxon>
        <taxon>Actinomycetes</taxon>
        <taxon>Kitasatosporales</taxon>
        <taxon>Streptomycetaceae</taxon>
        <taxon>Streptomyces</taxon>
    </lineage>
</organism>
<dbReference type="OrthoDB" id="9759709at2"/>
<dbReference type="PANTHER" id="PTHR43101">
    <property type="entry name" value="BETA-FRUCTOSIDASE"/>
    <property type="match status" value="1"/>
</dbReference>
<dbReference type="PANTHER" id="PTHR43101:SF1">
    <property type="entry name" value="BETA-FRUCTOSIDASE"/>
    <property type="match status" value="1"/>
</dbReference>
<dbReference type="RefSeq" id="WP_152772866.1">
    <property type="nucleotide sequence ID" value="NZ_VJZC01000135.1"/>
</dbReference>
<gene>
    <name evidence="6" type="ORF">FNH08_20055</name>
</gene>
<comment type="similarity">
    <text evidence="1">Belongs to the glycosyl hydrolase 32 family.</text>
</comment>
<evidence type="ECO:0000259" key="5">
    <source>
        <dbReference type="Pfam" id="PF00251"/>
    </source>
</evidence>
<dbReference type="SMART" id="SM00640">
    <property type="entry name" value="Glyco_32"/>
    <property type="match status" value="1"/>
</dbReference>
<evidence type="ECO:0000313" key="7">
    <source>
        <dbReference type="Proteomes" id="UP000400924"/>
    </source>
</evidence>
<feature type="domain" description="Glycosyl hydrolase family 32 N-terminal" evidence="5">
    <location>
        <begin position="41"/>
        <end position="208"/>
    </location>
</feature>
<dbReference type="GO" id="GO:0004564">
    <property type="term" value="F:beta-fructofuranosidase activity"/>
    <property type="evidence" value="ECO:0007669"/>
    <property type="project" value="UniProtKB-EC"/>
</dbReference>